<feature type="transmembrane region" description="Helical" evidence="2">
    <location>
        <begin position="222"/>
        <end position="244"/>
    </location>
</feature>
<feature type="compositionally biased region" description="Low complexity" evidence="1">
    <location>
        <begin position="764"/>
        <end position="773"/>
    </location>
</feature>
<organism evidence="3 4">
    <name type="scientific">Nocardia tenerifensis</name>
    <dbReference type="NCBI Taxonomy" id="228006"/>
    <lineage>
        <taxon>Bacteria</taxon>
        <taxon>Bacillati</taxon>
        <taxon>Actinomycetota</taxon>
        <taxon>Actinomycetes</taxon>
        <taxon>Mycobacteriales</taxon>
        <taxon>Nocardiaceae</taxon>
        <taxon>Nocardia</taxon>
    </lineage>
</organism>
<feature type="transmembrane region" description="Helical" evidence="2">
    <location>
        <begin position="157"/>
        <end position="178"/>
    </location>
</feature>
<dbReference type="AlphaFoldDB" id="A0A318K9G5"/>
<feature type="compositionally biased region" description="Polar residues" evidence="1">
    <location>
        <begin position="667"/>
        <end position="682"/>
    </location>
</feature>
<feature type="region of interest" description="Disordered" evidence="1">
    <location>
        <begin position="764"/>
        <end position="805"/>
    </location>
</feature>
<feature type="compositionally biased region" description="Polar residues" evidence="1">
    <location>
        <begin position="645"/>
        <end position="656"/>
    </location>
</feature>
<dbReference type="RefSeq" id="WP_051186306.1">
    <property type="nucleotide sequence ID" value="NZ_QJKF01000003.1"/>
</dbReference>
<keyword evidence="2" id="KW-1133">Transmembrane helix</keyword>
<feature type="compositionally biased region" description="Polar residues" evidence="1">
    <location>
        <begin position="427"/>
        <end position="436"/>
    </location>
</feature>
<evidence type="ECO:0000256" key="2">
    <source>
        <dbReference type="SAM" id="Phobius"/>
    </source>
</evidence>
<comment type="caution">
    <text evidence="3">The sequence shown here is derived from an EMBL/GenBank/DDBJ whole genome shotgun (WGS) entry which is preliminary data.</text>
</comment>
<evidence type="ECO:0000256" key="1">
    <source>
        <dbReference type="SAM" id="MobiDB-lite"/>
    </source>
</evidence>
<evidence type="ECO:0000313" key="3">
    <source>
        <dbReference type="EMBL" id="PXX66656.1"/>
    </source>
</evidence>
<feature type="compositionally biased region" description="Acidic residues" evidence="1">
    <location>
        <begin position="786"/>
        <end position="797"/>
    </location>
</feature>
<evidence type="ECO:0000313" key="4">
    <source>
        <dbReference type="Proteomes" id="UP000247569"/>
    </source>
</evidence>
<feature type="region of interest" description="Disordered" evidence="1">
    <location>
        <begin position="472"/>
        <end position="749"/>
    </location>
</feature>
<feature type="compositionally biased region" description="Basic and acidic residues" evidence="1">
    <location>
        <begin position="735"/>
        <end position="749"/>
    </location>
</feature>
<dbReference type="Proteomes" id="UP000247569">
    <property type="component" value="Unassembled WGS sequence"/>
</dbReference>
<accession>A0A318K9G5</accession>
<keyword evidence="4" id="KW-1185">Reference proteome</keyword>
<gene>
    <name evidence="3" type="ORF">DFR70_103405</name>
</gene>
<keyword evidence="2" id="KW-0472">Membrane</keyword>
<name>A0A318K9G5_9NOCA</name>
<keyword evidence="2" id="KW-0812">Transmembrane</keyword>
<protein>
    <submittedName>
        <fullName evidence="3">Uncharacterized protein</fullName>
    </submittedName>
</protein>
<sequence length="904" mass="94798">MRDEQSTGSSEIAALAQRVETARGKLPLQHDSALFEVLSESEIKAERELAEWVRAQRRKQRRRAVEEELAAEKRERRSAGAIRRADEADERWHRRALAARRRVSSEDARLAQLYRRAEWSSRALIAVVVLGMVWAGVNVQHNLVPSGDMSDPLYWLSYGIEAMISIPIITIMVAATTAARWGRELARGKVVFFETALLGTTIALNAGPHLATGSFGRAAEYAIAPVMVGVVIWLHAWVSARYALLIDGAPVLDRAATVVRRRVSERDSLAGLTVDAPDERRWLLGGDPYTNDARAAGADADRGEGDGGSAESDHSQPASMPAANAATVQAVSTDTPPSAETDHSRPSTNGHAVHVPADIQYGAGASTAERTNGPVVIPFSALNGHPLPVEPRDTYSAPPISNGRSVSNGIAAQVDSVFTTLLAEPSTVETPTQRSPHFTAPDEGHSFPTNVHAVTNGHAVLEGPTGTSGLGVTNGHAGAHRQNEPNGRAAGTQHPVTNRHAAPNGHTINGHLGANGLADSARSNGHGGADGQPNGHAADQHPVTNGHAAPNEHASTNNYSAHAGTNGHAVTDRRAATNGNGGADGHAVTNGHADIDGRATTNGHAVTSGHPVTNGRTVTNGYAVTDSDATPDEQVIGTATDGHAVSSNPAGTNGTTGSDGGRAANGQPVNSRTSLNGDTPRTNGHAVDGGRPTATNGHGVSDGHAMQLFPMNELPRERADSGTAAPAADTSPDAPRGDEPEEPHPGDPIRKAAATIADTVAQAISGESASRSTASRRKAAPSVPDAEVEQLVLEEDPEPPRPRVRAEPAGIVARPPVEVEEELESDLLDEEQIDEDDEITVLAHEIARRGMSNLSVEQLTQIFRLADESWLTPGIANEVGVSRAAVDRAVEAGIKVRRPFAISG</sequence>
<dbReference type="OrthoDB" id="4556509at2"/>
<feature type="region of interest" description="Disordered" evidence="1">
    <location>
        <begin position="293"/>
        <end position="352"/>
    </location>
</feature>
<feature type="compositionally biased region" description="Polar residues" evidence="1">
    <location>
        <begin position="599"/>
        <end position="622"/>
    </location>
</feature>
<feature type="compositionally biased region" description="Polar residues" evidence="1">
    <location>
        <begin position="326"/>
        <end position="338"/>
    </location>
</feature>
<feature type="compositionally biased region" description="Low complexity" evidence="1">
    <location>
        <begin position="721"/>
        <end position="734"/>
    </location>
</feature>
<feature type="region of interest" description="Disordered" evidence="1">
    <location>
        <begin position="424"/>
        <end position="447"/>
    </location>
</feature>
<dbReference type="EMBL" id="QJKF01000003">
    <property type="protein sequence ID" value="PXX66656.1"/>
    <property type="molecule type" value="Genomic_DNA"/>
</dbReference>
<proteinExistence type="predicted"/>
<feature type="transmembrane region" description="Helical" evidence="2">
    <location>
        <begin position="119"/>
        <end position="137"/>
    </location>
</feature>
<reference evidence="3 4" key="1">
    <citation type="submission" date="2018-05" db="EMBL/GenBank/DDBJ databases">
        <title>Genomic Encyclopedia of Type Strains, Phase IV (KMG-IV): sequencing the most valuable type-strain genomes for metagenomic binning, comparative biology and taxonomic classification.</title>
        <authorList>
            <person name="Goeker M."/>
        </authorList>
    </citation>
    <scope>NUCLEOTIDE SEQUENCE [LARGE SCALE GENOMIC DNA]</scope>
    <source>
        <strain evidence="3 4">DSM 44704</strain>
    </source>
</reference>